<evidence type="ECO:0000256" key="1">
    <source>
        <dbReference type="SAM" id="Phobius"/>
    </source>
</evidence>
<sequence length="96" mass="11076">MVPIYEENQGLYINSIHTDSIMIWISYMYSFSSECGVLIFPHRDTSFIKINKIKDTNGLIKKVGLGIPQNVDNFTTFKKIMSKNEKVMKNNIILTL</sequence>
<keyword evidence="1" id="KW-0812">Transmembrane</keyword>
<accession>A0A1H7WC23</accession>
<dbReference type="Proteomes" id="UP000199450">
    <property type="component" value="Unassembled WGS sequence"/>
</dbReference>
<proteinExistence type="predicted"/>
<gene>
    <name evidence="2" type="ORF">SAMN05421856_101617</name>
</gene>
<keyword evidence="1" id="KW-1133">Transmembrane helix</keyword>
<dbReference type="AlphaFoldDB" id="A0A1H7WC23"/>
<dbReference type="STRING" id="295069.SAMN05421856_101617"/>
<evidence type="ECO:0000313" key="3">
    <source>
        <dbReference type="Proteomes" id="UP000199450"/>
    </source>
</evidence>
<feature type="transmembrane region" description="Helical" evidence="1">
    <location>
        <begin position="21"/>
        <end position="40"/>
    </location>
</feature>
<protein>
    <submittedName>
        <fullName evidence="2">Uncharacterized protein</fullName>
    </submittedName>
</protein>
<organism evidence="2 3">
    <name type="scientific">Chryseobacterium taichungense</name>
    <dbReference type="NCBI Taxonomy" id="295069"/>
    <lineage>
        <taxon>Bacteria</taxon>
        <taxon>Pseudomonadati</taxon>
        <taxon>Bacteroidota</taxon>
        <taxon>Flavobacteriia</taxon>
        <taxon>Flavobacteriales</taxon>
        <taxon>Weeksellaceae</taxon>
        <taxon>Chryseobacterium group</taxon>
        <taxon>Chryseobacterium</taxon>
    </lineage>
</organism>
<keyword evidence="1" id="KW-0472">Membrane</keyword>
<dbReference type="EMBL" id="FOBV01000001">
    <property type="protein sequence ID" value="SEM18625.1"/>
    <property type="molecule type" value="Genomic_DNA"/>
</dbReference>
<keyword evidence="3" id="KW-1185">Reference proteome</keyword>
<reference evidence="3" key="1">
    <citation type="submission" date="2016-10" db="EMBL/GenBank/DDBJ databases">
        <authorList>
            <person name="Varghese N."/>
            <person name="Submissions S."/>
        </authorList>
    </citation>
    <scope>NUCLEOTIDE SEQUENCE [LARGE SCALE GENOMIC DNA]</scope>
    <source>
        <strain evidence="3">DSM 17453</strain>
    </source>
</reference>
<name>A0A1H7WC23_9FLAO</name>
<evidence type="ECO:0000313" key="2">
    <source>
        <dbReference type="EMBL" id="SEM18625.1"/>
    </source>
</evidence>